<protein>
    <submittedName>
        <fullName evidence="3">Alpha/beta-hydrolase</fullName>
    </submittedName>
</protein>
<evidence type="ECO:0000256" key="1">
    <source>
        <dbReference type="SAM" id="SignalP"/>
    </source>
</evidence>
<dbReference type="Pfam" id="PF00135">
    <property type="entry name" value="COesterase"/>
    <property type="match status" value="1"/>
</dbReference>
<keyword evidence="4" id="KW-1185">Reference proteome</keyword>
<accession>A0A6G1KMC1</accession>
<reference evidence="3" key="1">
    <citation type="journal article" date="2020" name="Stud. Mycol.">
        <title>101 Dothideomycetes genomes: a test case for predicting lifestyles and emergence of pathogens.</title>
        <authorList>
            <person name="Haridas S."/>
            <person name="Albert R."/>
            <person name="Binder M."/>
            <person name="Bloem J."/>
            <person name="Labutti K."/>
            <person name="Salamov A."/>
            <person name="Andreopoulos B."/>
            <person name="Baker S."/>
            <person name="Barry K."/>
            <person name="Bills G."/>
            <person name="Bluhm B."/>
            <person name="Cannon C."/>
            <person name="Castanera R."/>
            <person name="Culley D."/>
            <person name="Daum C."/>
            <person name="Ezra D."/>
            <person name="Gonzalez J."/>
            <person name="Henrissat B."/>
            <person name="Kuo A."/>
            <person name="Liang C."/>
            <person name="Lipzen A."/>
            <person name="Lutzoni F."/>
            <person name="Magnuson J."/>
            <person name="Mondo S."/>
            <person name="Nolan M."/>
            <person name="Ohm R."/>
            <person name="Pangilinan J."/>
            <person name="Park H.-J."/>
            <person name="Ramirez L."/>
            <person name="Alfaro M."/>
            <person name="Sun H."/>
            <person name="Tritt A."/>
            <person name="Yoshinaga Y."/>
            <person name="Zwiers L.-H."/>
            <person name="Turgeon B."/>
            <person name="Goodwin S."/>
            <person name="Spatafora J."/>
            <person name="Crous P."/>
            <person name="Grigoriev I."/>
        </authorList>
    </citation>
    <scope>NUCLEOTIDE SEQUENCE</scope>
    <source>
        <strain evidence="3">CBS 279.74</strain>
    </source>
</reference>
<dbReference type="InterPro" id="IPR029058">
    <property type="entry name" value="AB_hydrolase_fold"/>
</dbReference>
<sequence>MRFKRTLIILFLSGDAASTTINGTYQGRHLLEFNQDLFLGIPFADAPRLDNPVSLNTTWVGTRDASEYGPTCYGFGSNPLLNLTQSEDCLSLNLIRPSGTTNHDKLPVLVWFYGGGYRQGASADPMWNLSYVNEIAVENKQPLITISINYRLSFLGFPAGRQVANAGVTNLGLKDQRKALEWIQENIAAFGGDKDRVTIWSESAGGFSVAYQLMAFGGNGGIDLFRAGIMVSGFPVGSAASVYASDSQYQVQYNAIVNNTGCTGSLDTLDCLRKAPLSSIYPFEDSVSKSSWSPVTDGDFIRTAPLFSMEKGNFARVPVIIGSNSDEGLFVASLINQTIDTPEMLRVFLGALFPGAYNSTLDSLLTLYPDGDPVPPYSLSPSYPWCEAMSTIHLACGSQWRRFAAISGDLFVHASQRYTAQLFVQYGLPVYSFRFDTDPTGIPLVKWIGLGPGFATHGAELAYEMGLPPGFTTPLHLYPPVKNVSTHAETSREMVSKWVAFAYSEVNWPQYDQDAENLVFNATDKALNVHVEEDTFRAEQIAFMIKHSLELDYAAP</sequence>
<dbReference type="EMBL" id="MU005765">
    <property type="protein sequence ID" value="KAF2713988.1"/>
    <property type="molecule type" value="Genomic_DNA"/>
</dbReference>
<keyword evidence="1" id="KW-0732">Signal</keyword>
<feature type="domain" description="Carboxylesterase type B" evidence="2">
    <location>
        <begin position="20"/>
        <end position="521"/>
    </location>
</feature>
<name>A0A6G1KMC1_9PLEO</name>
<organism evidence="3 4">
    <name type="scientific">Pleomassaria siparia CBS 279.74</name>
    <dbReference type="NCBI Taxonomy" id="1314801"/>
    <lineage>
        <taxon>Eukaryota</taxon>
        <taxon>Fungi</taxon>
        <taxon>Dikarya</taxon>
        <taxon>Ascomycota</taxon>
        <taxon>Pezizomycotina</taxon>
        <taxon>Dothideomycetes</taxon>
        <taxon>Pleosporomycetidae</taxon>
        <taxon>Pleosporales</taxon>
        <taxon>Pleomassariaceae</taxon>
        <taxon>Pleomassaria</taxon>
    </lineage>
</organism>
<dbReference type="Proteomes" id="UP000799428">
    <property type="component" value="Unassembled WGS sequence"/>
</dbReference>
<dbReference type="InterPro" id="IPR002018">
    <property type="entry name" value="CarbesteraseB"/>
</dbReference>
<dbReference type="InterPro" id="IPR050309">
    <property type="entry name" value="Type-B_Carboxylest/Lipase"/>
</dbReference>
<dbReference type="OrthoDB" id="408631at2759"/>
<feature type="chain" id="PRO_5026196751" evidence="1">
    <location>
        <begin position="19"/>
        <end position="556"/>
    </location>
</feature>
<dbReference type="PANTHER" id="PTHR11559">
    <property type="entry name" value="CARBOXYLESTERASE"/>
    <property type="match status" value="1"/>
</dbReference>
<feature type="signal peptide" evidence="1">
    <location>
        <begin position="1"/>
        <end position="18"/>
    </location>
</feature>
<gene>
    <name evidence="3" type="ORF">K504DRAFT_473160</name>
</gene>
<keyword evidence="3" id="KW-0378">Hydrolase</keyword>
<evidence type="ECO:0000313" key="4">
    <source>
        <dbReference type="Proteomes" id="UP000799428"/>
    </source>
</evidence>
<dbReference type="Gene3D" id="3.40.50.1820">
    <property type="entry name" value="alpha/beta hydrolase"/>
    <property type="match status" value="1"/>
</dbReference>
<evidence type="ECO:0000259" key="2">
    <source>
        <dbReference type="Pfam" id="PF00135"/>
    </source>
</evidence>
<proteinExistence type="predicted"/>
<dbReference type="GO" id="GO:0016787">
    <property type="term" value="F:hydrolase activity"/>
    <property type="evidence" value="ECO:0007669"/>
    <property type="project" value="UniProtKB-KW"/>
</dbReference>
<dbReference type="SUPFAM" id="SSF53474">
    <property type="entry name" value="alpha/beta-Hydrolases"/>
    <property type="match status" value="1"/>
</dbReference>
<dbReference type="AlphaFoldDB" id="A0A6G1KMC1"/>
<evidence type="ECO:0000313" key="3">
    <source>
        <dbReference type="EMBL" id="KAF2713988.1"/>
    </source>
</evidence>